<feature type="region of interest" description="Disordered" evidence="1">
    <location>
        <begin position="365"/>
        <end position="415"/>
    </location>
</feature>
<feature type="compositionally biased region" description="Basic and acidic residues" evidence="1">
    <location>
        <begin position="122"/>
        <end position="133"/>
    </location>
</feature>
<protein>
    <submittedName>
        <fullName evidence="2">Uncharacterized protein</fullName>
    </submittedName>
</protein>
<dbReference type="PANTHER" id="PTHR38698:SF1">
    <property type="entry name" value="FUNGAL PROTEIN"/>
    <property type="match status" value="1"/>
</dbReference>
<comment type="caution">
    <text evidence="2">The sequence shown here is derived from an EMBL/GenBank/DDBJ whole genome shotgun (WGS) entry which is preliminary data.</text>
</comment>
<dbReference type="PANTHER" id="PTHR38698">
    <property type="entry name" value="EXPRESSED PROTEIN"/>
    <property type="match status" value="1"/>
</dbReference>
<evidence type="ECO:0000313" key="3">
    <source>
        <dbReference type="Proteomes" id="UP001642720"/>
    </source>
</evidence>
<feature type="compositionally biased region" description="Low complexity" evidence="1">
    <location>
        <begin position="237"/>
        <end position="246"/>
    </location>
</feature>
<dbReference type="Proteomes" id="UP001642720">
    <property type="component" value="Unassembled WGS sequence"/>
</dbReference>
<sequence>MADSRELEPPLQTHVEDPGAHQLAEASDSEDQFTDAQSAPTSPGVSSPVPKTRVERVGTAPSYGEVPGTAAYSMREQDAEPDEIAMGPEDAPEPSPSAPPEPGTVPVTVVEESTGEYPGQHSAEEQEKHKADAAPDIILSPNGEIRNGNEDAISGIYTTTDVPLSPASSSTRSRRESLASSQPTILAAPPHQEAGDDAAEEGQGGDDDFGDDFGDDFDDFEEGGHDDDFDDFEDGFQHAQPTEPTTSVPPPIPPQQSLPFSIPDFDGLSLDEVISAIEPCLPSLFPPEELDFPAFPQLPRDSSIFLTPRSASLWSQLVAPPPLAPPDWIRSRTRRLFLVSLGVPVDLDEILPASKQKKLVLPSLNIPATSPRGSSDLRSTARLKQSDGNASSTSVDSQGKPSTSKRRKGPPPQPELDLVVAKQLCQTTDEALDGMTDQELKQHVAKLEAMQGVAKEVLEYWTKRTDEKIGDREAFEGVIENLVAHARKVRK</sequence>
<dbReference type="Pfam" id="PF17104">
    <property type="entry name" value="YBL010C_LAA2"/>
    <property type="match status" value="1"/>
</dbReference>
<proteinExistence type="predicted"/>
<dbReference type="EMBL" id="PPTA01000002">
    <property type="protein sequence ID" value="TFB06051.1"/>
    <property type="molecule type" value="Genomic_DNA"/>
</dbReference>
<evidence type="ECO:0000256" key="1">
    <source>
        <dbReference type="SAM" id="MobiDB-lite"/>
    </source>
</evidence>
<dbReference type="InterPro" id="IPR031355">
    <property type="entry name" value="YBL010C/LAA2-like"/>
</dbReference>
<gene>
    <name evidence="2" type="ORF">CCMA1212_001617</name>
</gene>
<feature type="region of interest" description="Disordered" evidence="1">
    <location>
        <begin position="1"/>
        <end position="264"/>
    </location>
</feature>
<feature type="compositionally biased region" description="Low complexity" evidence="1">
    <location>
        <begin position="104"/>
        <end position="116"/>
    </location>
</feature>
<reference evidence="2 3" key="1">
    <citation type="submission" date="2018-01" db="EMBL/GenBank/DDBJ databases">
        <title>Genome characterization of the sugarcane-associated fungus Trichoderma ghanense CCMA-1212 and their application in lignocelulose bioconversion.</title>
        <authorList>
            <person name="Steindorff A.S."/>
            <person name="Mendes T.D."/>
            <person name="Vilela E.S.D."/>
            <person name="Rodrigues D.S."/>
            <person name="Formighieri E.F."/>
            <person name="Melo I.S."/>
            <person name="Favaro L.C.L."/>
        </authorList>
    </citation>
    <scope>NUCLEOTIDE SEQUENCE [LARGE SCALE GENOMIC DNA]</scope>
    <source>
        <strain evidence="2 3">CCMA-1212</strain>
    </source>
</reference>
<evidence type="ECO:0000313" key="2">
    <source>
        <dbReference type="EMBL" id="TFB06051.1"/>
    </source>
</evidence>
<name>A0ABY2HCW1_9HYPO</name>
<feature type="compositionally biased region" description="Polar residues" evidence="1">
    <location>
        <begin position="156"/>
        <end position="171"/>
    </location>
</feature>
<feature type="compositionally biased region" description="Polar residues" evidence="1">
    <location>
        <begin position="34"/>
        <end position="45"/>
    </location>
</feature>
<dbReference type="GeneID" id="300573487"/>
<keyword evidence="3" id="KW-1185">Reference proteome</keyword>
<feature type="compositionally biased region" description="Basic and acidic residues" evidence="1">
    <location>
        <begin position="1"/>
        <end position="19"/>
    </location>
</feature>
<feature type="compositionally biased region" description="Acidic residues" evidence="1">
    <location>
        <begin position="195"/>
        <end position="234"/>
    </location>
</feature>
<dbReference type="RefSeq" id="XP_073562252.1">
    <property type="nucleotide sequence ID" value="XM_073699037.1"/>
</dbReference>
<feature type="compositionally biased region" description="Pro residues" evidence="1">
    <location>
        <begin position="93"/>
        <end position="103"/>
    </location>
</feature>
<accession>A0ABY2HCW1</accession>
<feature type="compositionally biased region" description="Pro residues" evidence="1">
    <location>
        <begin position="247"/>
        <end position="256"/>
    </location>
</feature>
<organism evidence="2 3">
    <name type="scientific">Trichoderma ghanense</name>
    <dbReference type="NCBI Taxonomy" id="65468"/>
    <lineage>
        <taxon>Eukaryota</taxon>
        <taxon>Fungi</taxon>
        <taxon>Dikarya</taxon>
        <taxon>Ascomycota</taxon>
        <taxon>Pezizomycotina</taxon>
        <taxon>Sordariomycetes</taxon>
        <taxon>Hypocreomycetidae</taxon>
        <taxon>Hypocreales</taxon>
        <taxon>Hypocreaceae</taxon>
        <taxon>Trichoderma</taxon>
    </lineage>
</organism>
<feature type="compositionally biased region" description="Polar residues" evidence="1">
    <location>
        <begin position="366"/>
        <end position="402"/>
    </location>
</feature>